<dbReference type="Pfam" id="PF02635">
    <property type="entry name" value="DsrE"/>
    <property type="match status" value="1"/>
</dbReference>
<name>A0A386WT45_9ACTN</name>
<reference evidence="1 2" key="1">
    <citation type="submission" date="2017-10" db="EMBL/GenBank/DDBJ databases">
        <title>Integration of genomic and chemical information greatly accelerates assignment of the full stereostructure of myelolactone, a potent inhibitor of myeloma from a marine-derived Micromonospora.</title>
        <authorList>
            <person name="Kim M.C."/>
            <person name="Machado H."/>
            <person name="Jensen P.R."/>
            <person name="Fenical W."/>
        </authorList>
    </citation>
    <scope>NUCLEOTIDE SEQUENCE [LARGE SCALE GENOMIC DNA]</scope>
    <source>
        <strain evidence="1 2">CNY-010</strain>
    </source>
</reference>
<proteinExistence type="predicted"/>
<sequence>MARTLVVKATAGADSPERCAQAFTVASTAAAAGVDVSLWLTGESTWFALPGRAETFELPHSAPLGELLHVVLTTGRVTACTQCAARRDIGPGDVIPGVRIAGAAVFVEEAMAEGTQALVY</sequence>
<dbReference type="KEGG" id="mtua:CSH63_28780"/>
<dbReference type="Gene3D" id="3.40.1260.10">
    <property type="entry name" value="DsrEFH-like"/>
    <property type="match status" value="1"/>
</dbReference>
<dbReference type="EMBL" id="CP024087">
    <property type="protein sequence ID" value="AYF31371.1"/>
    <property type="molecule type" value="Genomic_DNA"/>
</dbReference>
<protein>
    <submittedName>
        <fullName evidence="1">Sulfur reduction protein DsrE</fullName>
    </submittedName>
</protein>
<dbReference type="InterPro" id="IPR003787">
    <property type="entry name" value="Sulphur_relay_DsrE/F-like"/>
</dbReference>
<dbReference type="Proteomes" id="UP000267804">
    <property type="component" value="Chromosome"/>
</dbReference>
<gene>
    <name evidence="1" type="ORF">CSH63_28780</name>
</gene>
<dbReference type="AlphaFoldDB" id="A0A386WT45"/>
<dbReference type="SUPFAM" id="SSF75169">
    <property type="entry name" value="DsrEFH-like"/>
    <property type="match status" value="1"/>
</dbReference>
<accession>A0A386WT45</accession>
<dbReference type="InterPro" id="IPR027396">
    <property type="entry name" value="DsrEFH-like"/>
</dbReference>
<organism evidence="1 2">
    <name type="scientific">Micromonospora tulbaghiae</name>
    <dbReference type="NCBI Taxonomy" id="479978"/>
    <lineage>
        <taxon>Bacteria</taxon>
        <taxon>Bacillati</taxon>
        <taxon>Actinomycetota</taxon>
        <taxon>Actinomycetes</taxon>
        <taxon>Micromonosporales</taxon>
        <taxon>Micromonosporaceae</taxon>
        <taxon>Micromonospora</taxon>
    </lineage>
</organism>
<evidence type="ECO:0000313" key="2">
    <source>
        <dbReference type="Proteomes" id="UP000267804"/>
    </source>
</evidence>
<dbReference type="RefSeq" id="WP_120572921.1">
    <property type="nucleotide sequence ID" value="NZ_CP024087.1"/>
</dbReference>
<evidence type="ECO:0000313" key="1">
    <source>
        <dbReference type="EMBL" id="AYF31371.1"/>
    </source>
</evidence>